<sequence>MININNPTSTELAQIAIVQQRRLADLQQLPHWSNSQFEEVLFCLQRWDDDRSEWIQEVESLIKLAFDVRVPDVYADKLREIIQHWRDSGQLKTSKQAV</sequence>
<organism evidence="1 2">
    <name type="scientific">Spirosoma terrae</name>
    <dbReference type="NCBI Taxonomy" id="1968276"/>
    <lineage>
        <taxon>Bacteria</taxon>
        <taxon>Pseudomonadati</taxon>
        <taxon>Bacteroidota</taxon>
        <taxon>Cytophagia</taxon>
        <taxon>Cytophagales</taxon>
        <taxon>Cytophagaceae</taxon>
        <taxon>Spirosoma</taxon>
    </lineage>
</organism>
<reference evidence="1 2" key="1">
    <citation type="submission" date="2020-02" db="EMBL/GenBank/DDBJ databases">
        <title>Draft genome sequence of two Spirosoma agri KCTC 52727 and Spirosoma terrae KCTC 52035.</title>
        <authorList>
            <person name="Rojas J."/>
            <person name="Ambika Manirajan B."/>
            <person name="Suarez C."/>
            <person name="Ratering S."/>
            <person name="Schnell S."/>
        </authorList>
    </citation>
    <scope>NUCLEOTIDE SEQUENCE [LARGE SCALE GENOMIC DNA]</scope>
    <source>
        <strain evidence="1 2">KCTC 52035</strain>
    </source>
</reference>
<dbReference type="EMBL" id="JAAFZH010000003">
    <property type="protein sequence ID" value="NDU95249.1"/>
    <property type="molecule type" value="Genomic_DNA"/>
</dbReference>
<proteinExistence type="predicted"/>
<comment type="caution">
    <text evidence="1">The sequence shown here is derived from an EMBL/GenBank/DDBJ whole genome shotgun (WGS) entry which is preliminary data.</text>
</comment>
<dbReference type="AlphaFoldDB" id="A0A6L9LEY6"/>
<name>A0A6L9LEY6_9BACT</name>
<gene>
    <name evidence="1" type="ORF">GK108_10235</name>
</gene>
<keyword evidence="2" id="KW-1185">Reference proteome</keyword>
<dbReference type="RefSeq" id="WP_163946805.1">
    <property type="nucleotide sequence ID" value="NZ_JAAFZH010000003.1"/>
</dbReference>
<accession>A0A6L9LEY6</accession>
<dbReference type="Proteomes" id="UP000474175">
    <property type="component" value="Unassembled WGS sequence"/>
</dbReference>
<evidence type="ECO:0000313" key="2">
    <source>
        <dbReference type="Proteomes" id="UP000474175"/>
    </source>
</evidence>
<protein>
    <submittedName>
        <fullName evidence="1">Uncharacterized protein</fullName>
    </submittedName>
</protein>
<evidence type="ECO:0000313" key="1">
    <source>
        <dbReference type="EMBL" id="NDU95249.1"/>
    </source>
</evidence>